<feature type="compositionally biased region" description="Polar residues" evidence="1">
    <location>
        <begin position="320"/>
        <end position="330"/>
    </location>
</feature>
<keyword evidence="3" id="KW-1185">Reference proteome</keyword>
<dbReference type="AlphaFoldDB" id="A0AAE0G7A9"/>
<evidence type="ECO:0000313" key="3">
    <source>
        <dbReference type="Proteomes" id="UP001190700"/>
    </source>
</evidence>
<feature type="compositionally biased region" description="Low complexity" evidence="1">
    <location>
        <begin position="403"/>
        <end position="419"/>
    </location>
</feature>
<feature type="compositionally biased region" description="Basic and acidic residues" evidence="1">
    <location>
        <begin position="477"/>
        <end position="491"/>
    </location>
</feature>
<evidence type="ECO:0000313" key="2">
    <source>
        <dbReference type="EMBL" id="KAK3272196.1"/>
    </source>
</evidence>
<reference evidence="2 3" key="1">
    <citation type="journal article" date="2015" name="Genome Biol. Evol.">
        <title>Comparative Genomics of a Bacterivorous Green Alga Reveals Evolutionary Causalities and Consequences of Phago-Mixotrophic Mode of Nutrition.</title>
        <authorList>
            <person name="Burns J.A."/>
            <person name="Paasch A."/>
            <person name="Narechania A."/>
            <person name="Kim E."/>
        </authorList>
    </citation>
    <scope>NUCLEOTIDE SEQUENCE [LARGE SCALE GENOMIC DNA]</scope>
    <source>
        <strain evidence="2 3">PLY_AMNH</strain>
    </source>
</reference>
<proteinExistence type="predicted"/>
<organism evidence="2 3">
    <name type="scientific">Cymbomonas tetramitiformis</name>
    <dbReference type="NCBI Taxonomy" id="36881"/>
    <lineage>
        <taxon>Eukaryota</taxon>
        <taxon>Viridiplantae</taxon>
        <taxon>Chlorophyta</taxon>
        <taxon>Pyramimonadophyceae</taxon>
        <taxon>Pyramimonadales</taxon>
        <taxon>Pyramimonadaceae</taxon>
        <taxon>Cymbomonas</taxon>
    </lineage>
</organism>
<accession>A0AAE0G7A9</accession>
<sequence length="586" mass="63264">MDEALVPDGAPECRLTPALHSPIRINNRQSLAHFREISSSSDSDIYAAADARRYEATDARRYEGQLGTGGTNRHGAFNSELQFMSPQGADTHHASSEAPPAIAMDDLLLPSAAGGKSVRSSSPCHDVSVHNILGSWNDTPDNHERSLHLHHFNDISHTTPNSPMASHDSCIVDRVDSHADGNDHCSDGQIDQTPPQYEAHFHSCAADGTILEASVDILPSAADNCHQRSHASTRSFSYIKTKAACSIADDIALLQRELLEAATLPQRRHPDSKEEETCDTTNNGTLPQHFHTLDSADTPELYSHRSIIIQKNEESHADVFSNNTDTSTGSKPEDNKTRVTRLCGAIKSPEARIANNSITEQSASHNDTPAQQQQLRKTEVTSTGRRCSLLDGKSDRVSSQRPSSLSLLTGAAAAQAASSGRHPDNTITGNQDTPCASSPGFDTTRLASESAEANKLRCNRTRLLSCGSPSAASSKDAPGKGIDDFSNQREDFDNNSQAASGLCLELSDDECGDSVVDGDIQHTAVGIIENDIFNLAPRFTTRDVQKLVKGDDSHLLQCNEKQVSSCHYNDNDSLSLVLDDDIELSV</sequence>
<name>A0AAE0G7A9_9CHLO</name>
<feature type="region of interest" description="Disordered" evidence="1">
    <location>
        <begin position="357"/>
        <end position="443"/>
    </location>
</feature>
<feature type="compositionally biased region" description="Polar residues" evidence="1">
    <location>
        <begin position="357"/>
        <end position="385"/>
    </location>
</feature>
<feature type="region of interest" description="Disordered" evidence="1">
    <location>
        <begin position="265"/>
        <end position="288"/>
    </location>
</feature>
<dbReference type="EMBL" id="LGRX02009106">
    <property type="protein sequence ID" value="KAK3272196.1"/>
    <property type="molecule type" value="Genomic_DNA"/>
</dbReference>
<feature type="compositionally biased region" description="Polar residues" evidence="1">
    <location>
        <begin position="425"/>
        <end position="436"/>
    </location>
</feature>
<feature type="region of interest" description="Disordered" evidence="1">
    <location>
        <begin position="313"/>
        <end position="338"/>
    </location>
</feature>
<dbReference type="Proteomes" id="UP001190700">
    <property type="component" value="Unassembled WGS sequence"/>
</dbReference>
<gene>
    <name evidence="2" type="ORF">CYMTET_19494</name>
</gene>
<feature type="region of interest" description="Disordered" evidence="1">
    <location>
        <begin position="467"/>
        <end position="491"/>
    </location>
</feature>
<evidence type="ECO:0000256" key="1">
    <source>
        <dbReference type="SAM" id="MobiDB-lite"/>
    </source>
</evidence>
<protein>
    <submittedName>
        <fullName evidence="2">Uncharacterized protein</fullName>
    </submittedName>
</protein>
<comment type="caution">
    <text evidence="2">The sequence shown here is derived from an EMBL/GenBank/DDBJ whole genome shotgun (WGS) entry which is preliminary data.</text>
</comment>